<organism evidence="3 4">
    <name type="scientific">Novipirellula herctigrandis</name>
    <dbReference type="NCBI Taxonomy" id="2527986"/>
    <lineage>
        <taxon>Bacteria</taxon>
        <taxon>Pseudomonadati</taxon>
        <taxon>Planctomycetota</taxon>
        <taxon>Planctomycetia</taxon>
        <taxon>Pirellulales</taxon>
        <taxon>Pirellulaceae</taxon>
        <taxon>Novipirellula</taxon>
    </lineage>
</organism>
<dbReference type="Gene3D" id="3.30.360.10">
    <property type="entry name" value="Dihydrodipicolinate Reductase, domain 2"/>
    <property type="match status" value="1"/>
</dbReference>
<evidence type="ECO:0000313" key="3">
    <source>
        <dbReference type="EMBL" id="TWT79956.1"/>
    </source>
</evidence>
<dbReference type="PANTHER" id="PTHR43818:SF5">
    <property type="entry name" value="OXIDOREDUCTASE FAMILY PROTEIN"/>
    <property type="match status" value="1"/>
</dbReference>
<feature type="region of interest" description="Disordered" evidence="1">
    <location>
        <begin position="1"/>
        <end position="22"/>
    </location>
</feature>
<dbReference type="Proteomes" id="UP000315010">
    <property type="component" value="Unassembled WGS sequence"/>
</dbReference>
<evidence type="ECO:0000256" key="1">
    <source>
        <dbReference type="SAM" id="MobiDB-lite"/>
    </source>
</evidence>
<dbReference type="RefSeq" id="WP_146395072.1">
    <property type="nucleotide sequence ID" value="NZ_SJPJ01000001.1"/>
</dbReference>
<feature type="domain" description="Gfo/Idh/MocA-like oxidoreductase N-terminal" evidence="2">
    <location>
        <begin position="58"/>
        <end position="201"/>
    </location>
</feature>
<gene>
    <name evidence="3" type="primary">iolG_5</name>
    <name evidence="3" type="ORF">CA13_13670</name>
</gene>
<dbReference type="InterPro" id="IPR050463">
    <property type="entry name" value="Gfo/Idh/MocA_oxidrdct_glycsds"/>
</dbReference>
<dbReference type="AlphaFoldDB" id="A0A5C5YZ07"/>
<dbReference type="InterPro" id="IPR006311">
    <property type="entry name" value="TAT_signal"/>
</dbReference>
<name>A0A5C5YZ07_9BACT</name>
<dbReference type="GO" id="GO:0050112">
    <property type="term" value="F:inositol 2-dehydrogenase (NAD+) activity"/>
    <property type="evidence" value="ECO:0007669"/>
    <property type="project" value="UniProtKB-EC"/>
</dbReference>
<reference evidence="3 4" key="1">
    <citation type="submission" date="2019-02" db="EMBL/GenBank/DDBJ databases">
        <title>Deep-cultivation of Planctomycetes and their phenomic and genomic characterization uncovers novel biology.</title>
        <authorList>
            <person name="Wiegand S."/>
            <person name="Jogler M."/>
            <person name="Boedeker C."/>
            <person name="Pinto D."/>
            <person name="Vollmers J."/>
            <person name="Rivas-Marin E."/>
            <person name="Kohn T."/>
            <person name="Peeters S.H."/>
            <person name="Heuer A."/>
            <person name="Rast P."/>
            <person name="Oberbeckmann S."/>
            <person name="Bunk B."/>
            <person name="Jeske O."/>
            <person name="Meyerdierks A."/>
            <person name="Storesund J.E."/>
            <person name="Kallscheuer N."/>
            <person name="Luecker S."/>
            <person name="Lage O.M."/>
            <person name="Pohl T."/>
            <person name="Merkel B.J."/>
            <person name="Hornburger P."/>
            <person name="Mueller R.-W."/>
            <person name="Bruemmer F."/>
            <person name="Labrenz M."/>
            <person name="Spormann A.M."/>
            <person name="Op Den Camp H."/>
            <person name="Overmann J."/>
            <person name="Amann R."/>
            <person name="Jetten M.S.M."/>
            <person name="Mascher T."/>
            <person name="Medema M.H."/>
            <person name="Devos D.P."/>
            <person name="Kaster A.-K."/>
            <person name="Ovreas L."/>
            <person name="Rohde M."/>
            <person name="Galperin M.Y."/>
            <person name="Jogler C."/>
        </authorList>
    </citation>
    <scope>NUCLEOTIDE SEQUENCE [LARGE SCALE GENOMIC DNA]</scope>
    <source>
        <strain evidence="3 4">CA13</strain>
    </source>
</reference>
<dbReference type="InterPro" id="IPR000683">
    <property type="entry name" value="Gfo/Idh/MocA-like_OxRdtase_N"/>
</dbReference>
<keyword evidence="3" id="KW-0560">Oxidoreductase</keyword>
<keyword evidence="4" id="KW-1185">Reference proteome</keyword>
<dbReference type="SUPFAM" id="SSF51735">
    <property type="entry name" value="NAD(P)-binding Rossmann-fold domains"/>
    <property type="match status" value="1"/>
</dbReference>
<dbReference type="GO" id="GO:0000166">
    <property type="term" value="F:nucleotide binding"/>
    <property type="evidence" value="ECO:0007669"/>
    <property type="project" value="InterPro"/>
</dbReference>
<protein>
    <submittedName>
        <fullName evidence="3">Inositol 2-dehydrogenase</fullName>
        <ecNumber evidence="3">1.1.1.18</ecNumber>
    </submittedName>
</protein>
<dbReference type="Gene3D" id="3.40.50.720">
    <property type="entry name" value="NAD(P)-binding Rossmann-like Domain"/>
    <property type="match status" value="1"/>
</dbReference>
<evidence type="ECO:0000259" key="2">
    <source>
        <dbReference type="Pfam" id="PF01408"/>
    </source>
</evidence>
<evidence type="ECO:0000313" key="4">
    <source>
        <dbReference type="Proteomes" id="UP000315010"/>
    </source>
</evidence>
<feature type="region of interest" description="Disordered" evidence="1">
    <location>
        <begin position="445"/>
        <end position="467"/>
    </location>
</feature>
<proteinExistence type="predicted"/>
<accession>A0A5C5YZ07</accession>
<sequence>MSKRSRKKTPPTVSPSLTPAASRRGFLKGGGMMLAGGAIVGTNLSVAKSAYAFGSDTIRIGLVGCGNRGVGAAMQMLDTGGDFEGGSNSGSVRLVAMGDCFENNLHTAYRTLRGHYADQVDVRDSRFVGLDAYQKVIDSDADIILLATPPGFRPLQFESAVQAGKHVFMEKPLATDAVGVNRILAANEIAKQNGLAVQVGFQRRHDLRYRQTIEQIHSGAIGEPIFARAYWNGSGNWVRPRTKDQTELEYQLRNWYYFTWLSGDHIVEQHVHNLDIINWAIGTHPIEAQGQGGREVRRGSDHGQIFDHHMVEFIYPGGTRLLSQCRHIKGCSNQIGEHLHGTVATADISSGVISDLAGNRIWESGAEPMRSDRRQQQEQTDFVEALRRGETPNEVDDAAASTMTAILGRMATYSGKRVKWNDAIGCVSSLANLDAIKSFNDPAPLSPDKYGKYPKAIPGQSTPGMLS</sequence>
<dbReference type="OrthoDB" id="253515at2"/>
<dbReference type="EMBL" id="SJPJ01000001">
    <property type="protein sequence ID" value="TWT79956.1"/>
    <property type="molecule type" value="Genomic_DNA"/>
</dbReference>
<comment type="caution">
    <text evidence="3">The sequence shown here is derived from an EMBL/GenBank/DDBJ whole genome shotgun (WGS) entry which is preliminary data.</text>
</comment>
<dbReference type="Pfam" id="PF01408">
    <property type="entry name" value="GFO_IDH_MocA"/>
    <property type="match status" value="1"/>
</dbReference>
<dbReference type="PROSITE" id="PS51318">
    <property type="entry name" value="TAT"/>
    <property type="match status" value="1"/>
</dbReference>
<dbReference type="InterPro" id="IPR036291">
    <property type="entry name" value="NAD(P)-bd_dom_sf"/>
</dbReference>
<dbReference type="PANTHER" id="PTHR43818">
    <property type="entry name" value="BCDNA.GH03377"/>
    <property type="match status" value="1"/>
</dbReference>
<dbReference type="EC" id="1.1.1.18" evidence="3"/>
<dbReference type="SUPFAM" id="SSF55347">
    <property type="entry name" value="Glyceraldehyde-3-phosphate dehydrogenase-like, C-terminal domain"/>
    <property type="match status" value="1"/>
</dbReference>